<accession>A0A6N9YP63</accession>
<dbReference type="CDD" id="cd11615">
    <property type="entry name" value="SAF_NeuB_like"/>
    <property type="match status" value="1"/>
</dbReference>
<organism evidence="2 3">
    <name type="scientific">Phytoactinopolyspora alkaliphila</name>
    <dbReference type="NCBI Taxonomy" id="1783498"/>
    <lineage>
        <taxon>Bacteria</taxon>
        <taxon>Bacillati</taxon>
        <taxon>Actinomycetota</taxon>
        <taxon>Actinomycetes</taxon>
        <taxon>Jiangellales</taxon>
        <taxon>Jiangellaceae</taxon>
        <taxon>Phytoactinopolyspora</taxon>
    </lineage>
</organism>
<proteinExistence type="predicted"/>
<keyword evidence="3" id="KW-1185">Reference proteome</keyword>
<dbReference type="RefSeq" id="WP_163819628.1">
    <property type="nucleotide sequence ID" value="NZ_JAAGOB010000008.1"/>
</dbReference>
<dbReference type="Proteomes" id="UP000469185">
    <property type="component" value="Unassembled WGS sequence"/>
</dbReference>
<feature type="domain" description="SAF" evidence="1">
    <location>
        <begin position="13"/>
        <end position="76"/>
    </location>
</feature>
<dbReference type="AlphaFoldDB" id="A0A6N9YP63"/>
<evidence type="ECO:0000259" key="1">
    <source>
        <dbReference type="SMART" id="SM00858"/>
    </source>
</evidence>
<comment type="caution">
    <text evidence="2">The sequence shown here is derived from an EMBL/GenBank/DDBJ whole genome shotgun (WGS) entry which is preliminary data.</text>
</comment>
<evidence type="ECO:0000313" key="3">
    <source>
        <dbReference type="Proteomes" id="UP000469185"/>
    </source>
</evidence>
<gene>
    <name evidence="2" type="ORF">G1H11_16210</name>
</gene>
<name>A0A6N9YP63_9ACTN</name>
<evidence type="ECO:0000313" key="2">
    <source>
        <dbReference type="EMBL" id="NED96851.1"/>
    </source>
</evidence>
<sequence>MAYVLAEQSSDAVDVIAVANDVPRGHVISEGDLTIASTGPDPALTPVPASRIDEIVGMRAVADLTRGTLLSDIAVTDQLIPGAGETVVGLAVAPGQLPDGLVTPGASVRVFDTPSPGDEPPKATPASIGATVVSIVYDDVTGQNLVNVLVDRSVAGDLVARNATGRIGVALDSSEDGGTS</sequence>
<dbReference type="EMBL" id="JAAGOB010000008">
    <property type="protein sequence ID" value="NED96851.1"/>
    <property type="molecule type" value="Genomic_DNA"/>
</dbReference>
<protein>
    <recommendedName>
        <fullName evidence="1">SAF domain-containing protein</fullName>
    </recommendedName>
</protein>
<dbReference type="InterPro" id="IPR057736">
    <property type="entry name" value="SAF_PseI/NeuA/NeuB"/>
</dbReference>
<dbReference type="SMART" id="SM00858">
    <property type="entry name" value="SAF"/>
    <property type="match status" value="1"/>
</dbReference>
<dbReference type="InterPro" id="IPR013974">
    <property type="entry name" value="SAF"/>
</dbReference>
<dbReference type="InterPro" id="IPR036732">
    <property type="entry name" value="AFP_Neu5c_C_sf"/>
</dbReference>
<dbReference type="Pfam" id="PF08666">
    <property type="entry name" value="SAF"/>
    <property type="match status" value="1"/>
</dbReference>
<dbReference type="SUPFAM" id="SSF51269">
    <property type="entry name" value="AFP III-like domain"/>
    <property type="match status" value="1"/>
</dbReference>
<reference evidence="2 3" key="1">
    <citation type="submission" date="2020-02" db="EMBL/GenBank/DDBJ databases">
        <authorList>
            <person name="Li X.-J."/>
            <person name="Feng X.-M."/>
        </authorList>
    </citation>
    <scope>NUCLEOTIDE SEQUENCE [LARGE SCALE GENOMIC DNA]</scope>
    <source>
        <strain evidence="2 3">CGMCC 4.7225</strain>
    </source>
</reference>